<dbReference type="PANTHER" id="PTHR33112">
    <property type="entry name" value="DOMAIN PROTEIN, PUTATIVE-RELATED"/>
    <property type="match status" value="1"/>
</dbReference>
<dbReference type="AlphaFoldDB" id="A0AA38WWQ2"/>
<evidence type="ECO:0000313" key="2">
    <source>
        <dbReference type="Proteomes" id="UP001172673"/>
    </source>
</evidence>
<accession>A0AA38WWQ2</accession>
<gene>
    <name evidence="1" type="ORF">H2200_013079</name>
</gene>
<sequence length="375" mass="42609">MLCREAVFQDLLDHEGGCHGQNAIDETLLPGFGLPLDSIVAHEWSFAAYSKVVRSYSYRELTLQSDAVNAVTGLFNRIHLPVDAHFFASPRHDFHNSLLWFQTPSAGTWNTSVRRHGYPSWSWLGWNTHLQYGAYLVPGLELYATSRNSSAHMPSVHSVVYQSSFNDETLLCKDLVMVLEHAVFELDPAPSDQAHGVLRVLTDIARFSIKPYLPSDDEIIMERRRIGNELRGDTYQLCSRNGQHPLERPYYNLETGHLGDFTEAKRLEIGLYDRYPGAYSFAVNESSFDPRTESLEFILLQHWIRNDAAQLPELLHLEGPPPQETLDHVAAFQDRVYVMAIRRHPDGVAERVAVLWLDADTWLAANPQPTTLRLG</sequence>
<dbReference type="EMBL" id="JAPDRK010000026">
    <property type="protein sequence ID" value="KAJ9602536.1"/>
    <property type="molecule type" value="Genomic_DNA"/>
</dbReference>
<name>A0AA38WWQ2_9EURO</name>
<protein>
    <submittedName>
        <fullName evidence="1">Uncharacterized protein</fullName>
    </submittedName>
</protein>
<evidence type="ECO:0000313" key="1">
    <source>
        <dbReference type="EMBL" id="KAJ9602536.1"/>
    </source>
</evidence>
<dbReference type="PANTHER" id="PTHR33112:SF16">
    <property type="entry name" value="HETEROKARYON INCOMPATIBILITY DOMAIN-CONTAINING PROTEIN"/>
    <property type="match status" value="1"/>
</dbReference>
<organism evidence="1 2">
    <name type="scientific">Cladophialophora chaetospira</name>
    <dbReference type="NCBI Taxonomy" id="386627"/>
    <lineage>
        <taxon>Eukaryota</taxon>
        <taxon>Fungi</taxon>
        <taxon>Dikarya</taxon>
        <taxon>Ascomycota</taxon>
        <taxon>Pezizomycotina</taxon>
        <taxon>Eurotiomycetes</taxon>
        <taxon>Chaetothyriomycetidae</taxon>
        <taxon>Chaetothyriales</taxon>
        <taxon>Herpotrichiellaceae</taxon>
        <taxon>Cladophialophora</taxon>
    </lineage>
</organism>
<reference evidence="1" key="1">
    <citation type="submission" date="2022-10" db="EMBL/GenBank/DDBJ databases">
        <title>Culturing micro-colonial fungi from biological soil crusts in the Mojave desert and describing Neophaeococcomyces mojavensis, and introducing the new genera and species Taxawa tesnikishii.</title>
        <authorList>
            <person name="Kurbessoian T."/>
            <person name="Stajich J.E."/>
        </authorList>
    </citation>
    <scope>NUCLEOTIDE SEQUENCE</scope>
    <source>
        <strain evidence="1">TK_41</strain>
    </source>
</reference>
<comment type="caution">
    <text evidence="1">The sequence shown here is derived from an EMBL/GenBank/DDBJ whole genome shotgun (WGS) entry which is preliminary data.</text>
</comment>
<dbReference type="Proteomes" id="UP001172673">
    <property type="component" value="Unassembled WGS sequence"/>
</dbReference>
<keyword evidence="2" id="KW-1185">Reference proteome</keyword>
<proteinExistence type="predicted"/>